<dbReference type="Pfam" id="PF00149">
    <property type="entry name" value="Metallophos"/>
    <property type="match status" value="1"/>
</dbReference>
<evidence type="ECO:0000259" key="1">
    <source>
        <dbReference type="Pfam" id="PF00149"/>
    </source>
</evidence>
<protein>
    <submittedName>
        <fullName evidence="2">Phosphohydrolase</fullName>
    </submittedName>
</protein>
<reference evidence="2 3" key="1">
    <citation type="journal article" date="2015" name="Genome Announc.">
        <title>Expanding the biotechnology potential of lactobacilli through comparative genomics of 213 strains and associated genera.</title>
        <authorList>
            <person name="Sun Z."/>
            <person name="Harris H.M."/>
            <person name="McCann A."/>
            <person name="Guo C."/>
            <person name="Argimon S."/>
            <person name="Zhang W."/>
            <person name="Yang X."/>
            <person name="Jeffery I.B."/>
            <person name="Cooney J.C."/>
            <person name="Kagawa T.F."/>
            <person name="Liu W."/>
            <person name="Song Y."/>
            <person name="Salvetti E."/>
            <person name="Wrobel A."/>
            <person name="Rasinkangas P."/>
            <person name="Parkhill J."/>
            <person name="Rea M.C."/>
            <person name="O'Sullivan O."/>
            <person name="Ritari J."/>
            <person name="Douillard F.P."/>
            <person name="Paul Ross R."/>
            <person name="Yang R."/>
            <person name="Briner A.E."/>
            <person name="Felis G.E."/>
            <person name="de Vos W.M."/>
            <person name="Barrangou R."/>
            <person name="Klaenhammer T.R."/>
            <person name="Caufield P.W."/>
            <person name="Cui Y."/>
            <person name="Zhang H."/>
            <person name="O'Toole P.W."/>
        </authorList>
    </citation>
    <scope>NUCLEOTIDE SEQUENCE [LARGE SCALE GENOMIC DNA]</scope>
    <source>
        <strain evidence="2 3">DSM 20634</strain>
    </source>
</reference>
<dbReference type="InterPro" id="IPR029052">
    <property type="entry name" value="Metallo-depent_PP-like"/>
</dbReference>
<name>A0A0R2A689_9LACO</name>
<dbReference type="PATRIC" id="fig|1423813.3.peg.1168"/>
<dbReference type="AlphaFoldDB" id="A0A0R2A689"/>
<sequence>MVKVALTSDNHFDINQVDSDEMLKQQAQWLVDNGVKLYLIAGDLFNDFAQSVRYIERLQGELGHALQVRWIAGNHDMLHSVSYPELTHYESPHFMHNRLETIPGTQWCLIGNNGWYDYTLAEKLPEKQDFAQWKQAYWIDSIIDQPMTDEERMEIVLQQTETLLKQARQQRRQVVFMTHFAPRKDYIQVHPELRMWNMSNAMMGSQRLGQLLEAYQVSHVLFGHLHLNVKPRQFEQTTYYNQAVGYHRRRRNEWQRDTFFEQWQQKLEFINLS</sequence>
<keyword evidence="3" id="KW-1185">Reference proteome</keyword>
<dbReference type="EMBL" id="AYYY01000018">
    <property type="protein sequence ID" value="KRM61874.1"/>
    <property type="molecule type" value="Genomic_DNA"/>
</dbReference>
<dbReference type="GO" id="GO:0016787">
    <property type="term" value="F:hydrolase activity"/>
    <property type="evidence" value="ECO:0007669"/>
    <property type="project" value="UniProtKB-KW"/>
</dbReference>
<evidence type="ECO:0000313" key="2">
    <source>
        <dbReference type="EMBL" id="KRM61874.1"/>
    </source>
</evidence>
<dbReference type="Proteomes" id="UP000051733">
    <property type="component" value="Unassembled WGS sequence"/>
</dbReference>
<dbReference type="InterPro" id="IPR004843">
    <property type="entry name" value="Calcineurin-like_PHP"/>
</dbReference>
<dbReference type="RefSeq" id="WP_057778133.1">
    <property type="nucleotide sequence ID" value="NZ_AYYY01000018.1"/>
</dbReference>
<dbReference type="STRING" id="1423813.FC26_GL001149"/>
<dbReference type="NCBIfam" id="TIGR03729">
    <property type="entry name" value="acc_ester"/>
    <property type="match status" value="1"/>
</dbReference>
<dbReference type="InterPro" id="IPR022302">
    <property type="entry name" value="Phosphoesterase_putative"/>
</dbReference>
<dbReference type="Gene3D" id="3.60.21.10">
    <property type="match status" value="1"/>
</dbReference>
<keyword evidence="2" id="KW-0378">Hydrolase</keyword>
<dbReference type="CDD" id="cd00838">
    <property type="entry name" value="MPP_superfamily"/>
    <property type="match status" value="2"/>
</dbReference>
<comment type="caution">
    <text evidence="2">The sequence shown here is derived from an EMBL/GenBank/DDBJ whole genome shotgun (WGS) entry which is preliminary data.</text>
</comment>
<dbReference type="OrthoDB" id="113290at2"/>
<accession>A0A0R2A689</accession>
<organism evidence="2 3">
    <name type="scientific">Paucilactobacillus vaccinostercus DSM 20634</name>
    <dbReference type="NCBI Taxonomy" id="1423813"/>
    <lineage>
        <taxon>Bacteria</taxon>
        <taxon>Bacillati</taxon>
        <taxon>Bacillota</taxon>
        <taxon>Bacilli</taxon>
        <taxon>Lactobacillales</taxon>
        <taxon>Lactobacillaceae</taxon>
        <taxon>Paucilactobacillus</taxon>
    </lineage>
</organism>
<evidence type="ECO:0000313" key="3">
    <source>
        <dbReference type="Proteomes" id="UP000051733"/>
    </source>
</evidence>
<dbReference type="SUPFAM" id="SSF56300">
    <property type="entry name" value="Metallo-dependent phosphatases"/>
    <property type="match status" value="1"/>
</dbReference>
<feature type="domain" description="Calcineurin-like phosphoesterase" evidence="1">
    <location>
        <begin position="3"/>
        <end position="226"/>
    </location>
</feature>
<gene>
    <name evidence="2" type="ORF">FC26_GL001149</name>
</gene>
<proteinExistence type="predicted"/>